<reference evidence="1 2" key="1">
    <citation type="submission" date="2018-03" db="EMBL/GenBank/DDBJ databases">
        <title>Genomic Encyclopedia of Type Strains, Phase III (KMG-III): the genomes of soil and plant-associated and newly described type strains.</title>
        <authorList>
            <person name="Whitman W."/>
        </authorList>
    </citation>
    <scope>NUCLEOTIDE SEQUENCE [LARGE SCALE GENOMIC DNA]</scope>
    <source>
        <strain evidence="1 2">CGMCC 1.12700</strain>
    </source>
</reference>
<gene>
    <name evidence="1" type="ORF">B0I18_10484</name>
</gene>
<proteinExistence type="predicted"/>
<keyword evidence="2" id="KW-1185">Reference proteome</keyword>
<accession>A0A2P8D444</accession>
<dbReference type="Proteomes" id="UP000240572">
    <property type="component" value="Unassembled WGS sequence"/>
</dbReference>
<comment type="caution">
    <text evidence="1">The sequence shown here is derived from an EMBL/GenBank/DDBJ whole genome shotgun (WGS) entry which is preliminary data.</text>
</comment>
<evidence type="ECO:0000313" key="2">
    <source>
        <dbReference type="Proteomes" id="UP000240572"/>
    </source>
</evidence>
<protein>
    <submittedName>
        <fullName evidence="1">Uncharacterized protein</fullName>
    </submittedName>
</protein>
<evidence type="ECO:0000313" key="1">
    <source>
        <dbReference type="EMBL" id="PSK91990.1"/>
    </source>
</evidence>
<dbReference type="RefSeq" id="WP_146146734.1">
    <property type="nucleotide sequence ID" value="NZ_PYGD01000004.1"/>
</dbReference>
<organism evidence="1 2">
    <name type="scientific">Taibaiella chishuiensis</name>
    <dbReference type="NCBI Taxonomy" id="1434707"/>
    <lineage>
        <taxon>Bacteria</taxon>
        <taxon>Pseudomonadati</taxon>
        <taxon>Bacteroidota</taxon>
        <taxon>Chitinophagia</taxon>
        <taxon>Chitinophagales</taxon>
        <taxon>Chitinophagaceae</taxon>
        <taxon>Taibaiella</taxon>
    </lineage>
</organism>
<sequence>MKKKIVKLQKLSLNKSAIASLNGQQQGQAVGGATELGVTQPCALCRYTENPSCVNCPTVYLCPATERCQPTGRTVCFIC</sequence>
<dbReference type="EMBL" id="PYGD01000004">
    <property type="protein sequence ID" value="PSK91990.1"/>
    <property type="molecule type" value="Genomic_DNA"/>
</dbReference>
<dbReference type="NCBIfam" id="NF038153">
    <property type="entry name" value="lant_leader_L1a"/>
    <property type="match status" value="1"/>
</dbReference>
<name>A0A2P8D444_9BACT</name>
<dbReference type="AlphaFoldDB" id="A0A2P8D444"/>
<dbReference type="InterPro" id="IPR058238">
    <property type="entry name" value="Lant_leader_dom"/>
</dbReference>